<dbReference type="RefSeq" id="WP_260723718.1">
    <property type="nucleotide sequence ID" value="NZ_BAAABS010000011.1"/>
</dbReference>
<dbReference type="EMBL" id="CP073721">
    <property type="protein sequence ID" value="UWZ34401.1"/>
    <property type="molecule type" value="Genomic_DNA"/>
</dbReference>
<dbReference type="InterPro" id="IPR029052">
    <property type="entry name" value="Metallo-depent_PP-like"/>
</dbReference>
<keyword evidence="5" id="KW-1185">Reference proteome</keyword>
<accession>A0ABY5YXB3</accession>
<organism evidence="4 5">
    <name type="scientific">Dactylosporangium roseum</name>
    <dbReference type="NCBI Taxonomy" id="47989"/>
    <lineage>
        <taxon>Bacteria</taxon>
        <taxon>Bacillati</taxon>
        <taxon>Actinomycetota</taxon>
        <taxon>Actinomycetes</taxon>
        <taxon>Micromonosporales</taxon>
        <taxon>Micromonosporaceae</taxon>
        <taxon>Dactylosporangium</taxon>
    </lineage>
</organism>
<reference evidence="4" key="1">
    <citation type="submission" date="2021-04" db="EMBL/GenBank/DDBJ databases">
        <title>Biosynthetic gene clusters of Dactylosporangioum roseum.</title>
        <authorList>
            <person name="Hartkoorn R.C."/>
            <person name="Beaudoing E."/>
            <person name="Hot D."/>
            <person name="Moureu S."/>
        </authorList>
    </citation>
    <scope>NUCLEOTIDE SEQUENCE</scope>
    <source>
        <strain evidence="4">NRRL B-16295</strain>
    </source>
</reference>
<evidence type="ECO:0000259" key="3">
    <source>
        <dbReference type="Pfam" id="PF00149"/>
    </source>
</evidence>
<dbReference type="SUPFAM" id="SSF56300">
    <property type="entry name" value="Metallo-dependent phosphatases"/>
    <property type="match status" value="1"/>
</dbReference>
<dbReference type="PANTHER" id="PTHR22953">
    <property type="entry name" value="ACID PHOSPHATASE RELATED"/>
    <property type="match status" value="1"/>
</dbReference>
<dbReference type="PANTHER" id="PTHR22953:SF153">
    <property type="entry name" value="PURPLE ACID PHOSPHATASE"/>
    <property type="match status" value="1"/>
</dbReference>
<protein>
    <submittedName>
        <fullName evidence="4">Metallophosphoesterase</fullName>
    </submittedName>
</protein>
<feature type="region of interest" description="Disordered" evidence="2">
    <location>
        <begin position="11"/>
        <end position="32"/>
    </location>
</feature>
<dbReference type="InterPro" id="IPR004843">
    <property type="entry name" value="Calcineurin-like_PHP"/>
</dbReference>
<evidence type="ECO:0000313" key="5">
    <source>
        <dbReference type="Proteomes" id="UP001058271"/>
    </source>
</evidence>
<evidence type="ECO:0000313" key="4">
    <source>
        <dbReference type="EMBL" id="UWZ34401.1"/>
    </source>
</evidence>
<dbReference type="InterPro" id="IPR039331">
    <property type="entry name" value="PAPs-like"/>
</dbReference>
<feature type="domain" description="Calcineurin-like phosphoesterase" evidence="3">
    <location>
        <begin position="127"/>
        <end position="303"/>
    </location>
</feature>
<sequence length="675" mass="69649">MSAPEPVAQVAQLSERGTTTGRTDISGAGGQARAAAPQTVCRQGAEWLRLRFTELSLRGEDTVTVSGVAGGSFTFTGRHWPGKAFHTRAFAGECVQISPSLADPASRYRIDAFQSGSQPLAAASVTVAAAGDICGTACNQTDDVVTAMNPTAVITAGDNAYDSGTLSEYNSNYHPNWGKFNNIVHPSPGNHEYRTSGAAGYFDYYNGNGVQTGARDQGYYSFDVGDWHFVSLNSNVSVSAGSPQVTWLKNDLATNTKPCTAAYWHHPRFSSGDHGDNSGMGVLYSALYDAKADLIINGHDHHYERFAPARADGTRDDANGVRQFVIGTGGRALYSATTRSAGPSEVFNNNTFGVGKMTLTATGYTVEFVPVAGRTFTDRVTGTCRKASTAPDFGVTTDPTAVTLRQGGSTTTSVRVSSTGGFSAATALSVSGLPAGVTATLNPTSVTPPANGSATSTLTLTASSSANAGTSTATITATSGAVTRTANLQVTVTGGTAAFSDDFESDKGWTVNPAGTDTATAGRLQRGDPDQTVSTYSNQVKQLGTVTSGVNCLVTGAAAGAAYGSNDLDGGVTSIRSPQIVVPAGTAKLSFAYSVAHGDNSGSDDYLRVRIVDGTTVTTVFEKVGAAAEVAGAWRNATVDLGAWAGRTIRIQVEAADAGTASLFEAQVDDLSITN</sequence>
<name>A0ABY5YXB3_9ACTN</name>
<feature type="region of interest" description="Disordered" evidence="2">
    <location>
        <begin position="510"/>
        <end position="533"/>
    </location>
</feature>
<proteinExistence type="predicted"/>
<keyword evidence="1" id="KW-0732">Signal</keyword>
<feature type="compositionally biased region" description="Polar residues" evidence="2">
    <location>
        <begin position="11"/>
        <end position="23"/>
    </location>
</feature>
<dbReference type="Proteomes" id="UP001058271">
    <property type="component" value="Chromosome"/>
</dbReference>
<dbReference type="Gene3D" id="3.60.21.10">
    <property type="match status" value="1"/>
</dbReference>
<gene>
    <name evidence="4" type="ORF">Drose_24620</name>
</gene>
<dbReference type="Gene3D" id="2.60.120.200">
    <property type="match status" value="1"/>
</dbReference>
<evidence type="ECO:0000256" key="2">
    <source>
        <dbReference type="SAM" id="MobiDB-lite"/>
    </source>
</evidence>
<dbReference type="Pfam" id="PF00149">
    <property type="entry name" value="Metallophos"/>
    <property type="match status" value="1"/>
</dbReference>
<evidence type="ECO:0000256" key="1">
    <source>
        <dbReference type="ARBA" id="ARBA00022729"/>
    </source>
</evidence>